<name>A0A0B5ATE2_9BACL</name>
<evidence type="ECO:0000313" key="1">
    <source>
        <dbReference type="EMBL" id="AJD93356.1"/>
    </source>
</evidence>
<dbReference type="AlphaFoldDB" id="A0A0B5ATE2"/>
<dbReference type="BioCyc" id="JESP1508404:G14D9-13322-MONOMER"/>
<dbReference type="HOGENOM" id="CLU_112352_1_0_9"/>
<keyword evidence="1" id="KW-0614">Plasmid</keyword>
<dbReference type="KEGG" id="jeo:JMA_40380"/>
<geneLocation type="plasmid" evidence="2"/>
<protein>
    <recommendedName>
        <fullName evidence="3">GDYXXLXY domain-containing protein</fullName>
    </recommendedName>
</protein>
<keyword evidence="2" id="KW-1185">Reference proteome</keyword>
<dbReference type="Proteomes" id="UP000031449">
    <property type="component" value="Plasmid unnamed"/>
</dbReference>
<evidence type="ECO:0008006" key="3">
    <source>
        <dbReference type="Google" id="ProtNLM"/>
    </source>
</evidence>
<dbReference type="Pfam" id="PF14345">
    <property type="entry name" value="GDYXXLXY"/>
    <property type="match status" value="1"/>
</dbReference>
<organism evidence="1 2">
    <name type="scientific">Jeotgalibacillus malaysiensis</name>
    <dbReference type="NCBI Taxonomy" id="1508404"/>
    <lineage>
        <taxon>Bacteria</taxon>
        <taxon>Bacillati</taxon>
        <taxon>Bacillota</taxon>
        <taxon>Bacilli</taxon>
        <taxon>Bacillales</taxon>
        <taxon>Caryophanaceae</taxon>
        <taxon>Jeotgalibacillus</taxon>
    </lineage>
</organism>
<dbReference type="OrthoDB" id="4868247at2"/>
<proteinExistence type="predicted"/>
<gene>
    <name evidence="1" type="ORF">JMA_40380</name>
</gene>
<dbReference type="InterPro" id="IPR025833">
    <property type="entry name" value="GDYXXLXY"/>
</dbReference>
<reference evidence="1 2" key="1">
    <citation type="submission" date="2014-08" db="EMBL/GenBank/DDBJ databases">
        <title>Complete genome of a marine bacteria Jeotgalibacillus malaysiensis.</title>
        <authorList>
            <person name="Yaakop A.S."/>
            <person name="Chan K.-G."/>
            <person name="Goh K.M."/>
        </authorList>
    </citation>
    <scope>NUCLEOTIDE SEQUENCE [LARGE SCALE GENOMIC DNA]</scope>
    <source>
        <strain evidence="1 2">D5</strain>
        <plasmid evidence="2">Plasmid</plasmid>
    </source>
</reference>
<sequence>MKKNLYKRMLAYAIPLLIVGGMTYKPLTTNLFGEDIVLKTTPLDPRDLFRGDHVLIDLDIERVPIRRISNGVQEEITDRGNNGFFMGKEIDVYVRLTPEENQYVVSQVVLEKPSSGIYLKGTINPYDIYDEKQDVPIHYNLDRYFVPENTGMALEEGAREGNALVSLKVKDGYGVIQEVTLDESPRLDR</sequence>
<accession>A0A0B5ATE2</accession>
<dbReference type="EMBL" id="CP009417">
    <property type="protein sequence ID" value="AJD93356.1"/>
    <property type="molecule type" value="Genomic_DNA"/>
</dbReference>
<evidence type="ECO:0000313" key="2">
    <source>
        <dbReference type="Proteomes" id="UP000031449"/>
    </source>
</evidence>